<dbReference type="InterPro" id="IPR050515">
    <property type="entry name" value="Beta-lactam/transpept"/>
</dbReference>
<feature type="domain" description="Penicillin-binding protein transpeptidase" evidence="3">
    <location>
        <begin position="265"/>
        <end position="566"/>
    </location>
</feature>
<dbReference type="Pfam" id="PF03717">
    <property type="entry name" value="PBP_dimer"/>
    <property type="match status" value="1"/>
</dbReference>
<dbReference type="InterPro" id="IPR005311">
    <property type="entry name" value="PBP_dimer"/>
</dbReference>
<dbReference type="AlphaFoldDB" id="A0A2H0RE23"/>
<dbReference type="Gene3D" id="3.90.1310.10">
    <property type="entry name" value="Penicillin-binding protein 2a (Domain 2)"/>
    <property type="match status" value="1"/>
</dbReference>
<keyword evidence="2" id="KW-0472">Membrane</keyword>
<dbReference type="GO" id="GO:0071555">
    <property type="term" value="P:cell wall organization"/>
    <property type="evidence" value="ECO:0007669"/>
    <property type="project" value="TreeGrafter"/>
</dbReference>
<evidence type="ECO:0000256" key="2">
    <source>
        <dbReference type="ARBA" id="ARBA00023136"/>
    </source>
</evidence>
<dbReference type="PANTHER" id="PTHR30627">
    <property type="entry name" value="PEPTIDOGLYCAN D,D-TRANSPEPTIDASE"/>
    <property type="match status" value="1"/>
</dbReference>
<dbReference type="Proteomes" id="UP000228767">
    <property type="component" value="Unassembled WGS sequence"/>
</dbReference>
<dbReference type="Pfam" id="PF00905">
    <property type="entry name" value="Transpeptidase"/>
    <property type="match status" value="1"/>
</dbReference>
<feature type="domain" description="Penicillin-binding protein dimerisation" evidence="4">
    <location>
        <begin position="55"/>
        <end position="204"/>
    </location>
</feature>
<evidence type="ECO:0000313" key="5">
    <source>
        <dbReference type="EMBL" id="PIR44789.1"/>
    </source>
</evidence>
<accession>A0A2H0RE23</accession>
<dbReference type="InterPro" id="IPR001460">
    <property type="entry name" value="PCN-bd_Tpept"/>
</dbReference>
<sequence length="585" mass="64264">MRSHSLIRLRIISAILLLVALLCLGQLFNLQVLNGLAYAEQADRQYVTTTADNFKRGTIFFREKSGELIAAATLRPVYYVAIDPSRIQEPDDSYQKLSAVLRSDQVSEKDQEGSGFTRELFLAQATKPDDSYEVIARDLPEHLALAISELGLAGVTVHRQKQRYYPGGTMAAHLLGFVGWGKSGGVDTLAGRYGLERYFEDALSRSATNLYVNFFAQVFAGLGSFVNEEQPTEGDIVSSIEPTVQGTLEEQIEGLQKKWQAKEVGAIVMDPRTGRIIAMAAVPTYNPNLFSKVKDQALFTNPLVEKVYEFGSIVKPIALAAALDMGAVSPATTYVDTGSVKVGQATISNFDGRARGLVNMQEVLNQSLNVGMVFVMQSMGRKEFAEGMRRYGIDEKTGIDLPGEVASLTANLNSKRDVEHATSAFGQGIALTPIAMARALAVLANGGKLVQPHVVEEIRYVGGVVDRTTPEPLLRAIKQETADTITDMLVNVVDVALAGGTKKMEHYKIAAKTGTAQIPEPRGGYYDDRFSHSFFGYFPASNPEFLVFYYMMQPEGARYASETLTDPFMQMTRFLLSYYQVPPDR</sequence>
<gene>
    <name evidence="5" type="ORF">COV10_02805</name>
</gene>
<name>A0A2H0RE23_9BACT</name>
<dbReference type="SUPFAM" id="SSF56519">
    <property type="entry name" value="Penicillin binding protein dimerisation domain"/>
    <property type="match status" value="1"/>
</dbReference>
<dbReference type="InterPro" id="IPR036138">
    <property type="entry name" value="PBP_dimer_sf"/>
</dbReference>
<evidence type="ECO:0000259" key="4">
    <source>
        <dbReference type="Pfam" id="PF03717"/>
    </source>
</evidence>
<comment type="subcellular location">
    <subcellularLocation>
        <location evidence="1">Membrane</location>
    </subcellularLocation>
</comment>
<evidence type="ECO:0008006" key="7">
    <source>
        <dbReference type="Google" id="ProtNLM"/>
    </source>
</evidence>
<evidence type="ECO:0000313" key="6">
    <source>
        <dbReference type="Proteomes" id="UP000228767"/>
    </source>
</evidence>
<proteinExistence type="predicted"/>
<protein>
    <recommendedName>
        <fullName evidence="7">Penicillin-binding protein transpeptidase domain-containing protein</fullName>
    </recommendedName>
</protein>
<dbReference type="Gene3D" id="3.40.710.10">
    <property type="entry name" value="DD-peptidase/beta-lactamase superfamily"/>
    <property type="match status" value="1"/>
</dbReference>
<comment type="caution">
    <text evidence="5">The sequence shown here is derived from an EMBL/GenBank/DDBJ whole genome shotgun (WGS) entry which is preliminary data.</text>
</comment>
<dbReference type="Gene3D" id="3.30.450.330">
    <property type="match status" value="1"/>
</dbReference>
<dbReference type="GO" id="GO:0005886">
    <property type="term" value="C:plasma membrane"/>
    <property type="evidence" value="ECO:0007669"/>
    <property type="project" value="TreeGrafter"/>
</dbReference>
<dbReference type="InterPro" id="IPR012338">
    <property type="entry name" value="Beta-lactam/transpept-like"/>
</dbReference>
<dbReference type="GO" id="GO:0008658">
    <property type="term" value="F:penicillin binding"/>
    <property type="evidence" value="ECO:0007669"/>
    <property type="project" value="InterPro"/>
</dbReference>
<dbReference type="EMBL" id="PCYI01000019">
    <property type="protein sequence ID" value="PIR44789.1"/>
    <property type="molecule type" value="Genomic_DNA"/>
</dbReference>
<reference evidence="5 6" key="1">
    <citation type="submission" date="2017-09" db="EMBL/GenBank/DDBJ databases">
        <title>Depth-based differentiation of microbial function through sediment-hosted aquifers and enrichment of novel symbionts in the deep terrestrial subsurface.</title>
        <authorList>
            <person name="Probst A.J."/>
            <person name="Ladd B."/>
            <person name="Jarett J.K."/>
            <person name="Geller-Mcgrath D.E."/>
            <person name="Sieber C.M."/>
            <person name="Emerson J.B."/>
            <person name="Anantharaman K."/>
            <person name="Thomas B.C."/>
            <person name="Malmstrom R."/>
            <person name="Stieglmeier M."/>
            <person name="Klingl A."/>
            <person name="Woyke T."/>
            <person name="Ryan C.M."/>
            <person name="Banfield J.F."/>
        </authorList>
    </citation>
    <scope>NUCLEOTIDE SEQUENCE [LARGE SCALE GENOMIC DNA]</scope>
    <source>
        <strain evidence="5">CG10_big_fil_rev_8_21_14_0_10_51_16</strain>
    </source>
</reference>
<dbReference type="PANTHER" id="PTHR30627:SF1">
    <property type="entry name" value="PEPTIDOGLYCAN D,D-TRANSPEPTIDASE FTSI"/>
    <property type="match status" value="1"/>
</dbReference>
<evidence type="ECO:0000259" key="3">
    <source>
        <dbReference type="Pfam" id="PF00905"/>
    </source>
</evidence>
<evidence type="ECO:0000256" key="1">
    <source>
        <dbReference type="ARBA" id="ARBA00004370"/>
    </source>
</evidence>
<dbReference type="SUPFAM" id="SSF56601">
    <property type="entry name" value="beta-lactamase/transpeptidase-like"/>
    <property type="match status" value="1"/>
</dbReference>
<organism evidence="5 6">
    <name type="scientific">Candidatus Vogelbacteria bacterium CG10_big_fil_rev_8_21_14_0_10_51_16</name>
    <dbReference type="NCBI Taxonomy" id="1975045"/>
    <lineage>
        <taxon>Bacteria</taxon>
        <taxon>Candidatus Vogeliibacteriota</taxon>
    </lineage>
</organism>